<dbReference type="PANTHER" id="PTHR47338:SF16">
    <property type="entry name" value="TRANSCRIPTION FACTOR, PUTATIVE (AFU_ORTHOLOGUE AFUA_2G09360)-RELATED"/>
    <property type="match status" value="1"/>
</dbReference>
<dbReference type="Gene3D" id="1.50.10.10">
    <property type="match status" value="1"/>
</dbReference>
<sequence>MAQELVEYYLVKIHDRPHSLFHQPTIRDNVRNGTISRALLLSLCSMGCRFSADYQVQSMELSLLDESKRLLQADLENICLENIQTCILVANLCASHGNPSSEALYFRIGNSMAQIMRLNSPTSTGSIVEREIERRVWWSLFMADRWCSSGIGLPRQIKDLGGNIDLPMDESVFHSLPQHLTRHEGTWKPGLWAHMISLVQHFGPIQDLNRQSAQGCFDGWELDRTAAELSQKLDLWEKMLPTDAKETEQNFRFHQAKGTGGPFVALHLGYHHYSTLLYFRYLEARNSLTELGETCVSRCKHHASAYSALLRMARETEGCEAVYPTVGHMAVVSSSALLHTLLFGDENELANARRDLNSNFSALMELKQYWANTASMISRLVTFQNVCLLSAEYTHRLDGWMVRFLIEHSLPLADKTLQTVPSGIEMNTDSLSIRAQELQQQGRYTNFELSGKRIVTDNNIVRTTLINNETTPLQVGNGNFAFGVDTTGMQSYLPFNTMSVWAWHNDTEPEGAPIDAYTGVPKLTHGRNVSYDIPDPNLPDVSQWLIGNPNRINLGRIGLRYKDATLAADQISNTHQELDLWSGVITSTFTVDGTKVKVITQGDFDSDAVTFEIESKLVDSGKLKVEFDFPYPPIHTTKYKYEVFVGVYDFPANHTTKQVRGSKKDTAHIYHDLGTKYYVNLRWPNKTPLELKRLESEDSTAITAHRYILSPDDGSTISFTAHFSPEKRVPDLPSTIRKRNSAEWHEYWKRGGFIDLTASTNPNATELQRRIVTSQYHVRVNSAATGESPQESGLMNNGWYGKFHMEMVVWHNAHWVSWGRDKFFHNIFPALYEKLLPTSFARAEGMGWEGARWPKMTETVTGRSSPGGINAYLMWQQPHPMYMAMLAYKSQPTRKTLKRWDPILEASADYMASYAWYNESSGKYDLGPPSIGVTENTPAAATLNLAYEVAYWRYGLDVAREWKKKLGLPVPKHWTTVAKNLAKPTQIDGLYAVYDGLNASWWQDPALNRDPRSLIMLQGILPDTPAVDEKVARRTADKVWEVWTDQNIRGWGRPILAINSARIGNPKRAIYHLTAYDYWKFDDAGFAIRGGDGGTPPPFMPGNAGFLLAVAYMAEGWDGSKGDAPGFPKDDGWVVKHEGLRKAL</sequence>
<dbReference type="GO" id="GO:0008270">
    <property type="term" value="F:zinc ion binding"/>
    <property type="evidence" value="ECO:0007669"/>
    <property type="project" value="InterPro"/>
</dbReference>
<evidence type="ECO:0000313" key="8">
    <source>
        <dbReference type="Proteomes" id="UP000287124"/>
    </source>
</evidence>
<dbReference type="GO" id="GO:0005634">
    <property type="term" value="C:nucleus"/>
    <property type="evidence" value="ECO:0007669"/>
    <property type="project" value="UniProtKB-SubCell"/>
</dbReference>
<dbReference type="GO" id="GO:0005975">
    <property type="term" value="P:carbohydrate metabolic process"/>
    <property type="evidence" value="ECO:0007669"/>
    <property type="project" value="InterPro"/>
</dbReference>
<dbReference type="PANTHER" id="PTHR47338">
    <property type="entry name" value="ZN(II)2CYS6 TRANSCRIPTION FACTOR (EUROFUNG)-RELATED"/>
    <property type="match status" value="1"/>
</dbReference>
<dbReference type="Pfam" id="PF04082">
    <property type="entry name" value="Fungal_trans"/>
    <property type="match status" value="1"/>
</dbReference>
<dbReference type="CDD" id="cd12148">
    <property type="entry name" value="fungal_TF_MHR"/>
    <property type="match status" value="1"/>
</dbReference>
<dbReference type="GO" id="GO:0000981">
    <property type="term" value="F:DNA-binding transcription factor activity, RNA polymerase II-specific"/>
    <property type="evidence" value="ECO:0007669"/>
    <property type="project" value="InterPro"/>
</dbReference>
<keyword evidence="4" id="KW-0804">Transcription</keyword>
<dbReference type="InterPro" id="IPR012341">
    <property type="entry name" value="6hp_glycosidase-like_sf"/>
</dbReference>
<keyword evidence="8" id="KW-1185">Reference proteome</keyword>
<keyword evidence="5" id="KW-0539">Nucleus</keyword>
<evidence type="ECO:0000256" key="3">
    <source>
        <dbReference type="ARBA" id="ARBA00023015"/>
    </source>
</evidence>
<accession>A0A430M7P1</accession>
<organism evidence="7 8">
    <name type="scientific">Fusarium euwallaceae</name>
    <dbReference type="NCBI Taxonomy" id="1147111"/>
    <lineage>
        <taxon>Eukaryota</taxon>
        <taxon>Fungi</taxon>
        <taxon>Dikarya</taxon>
        <taxon>Ascomycota</taxon>
        <taxon>Pezizomycotina</taxon>
        <taxon>Sordariomycetes</taxon>
        <taxon>Hypocreomycetidae</taxon>
        <taxon>Hypocreales</taxon>
        <taxon>Nectriaceae</taxon>
        <taxon>Fusarium</taxon>
        <taxon>Fusarium solani species complex</taxon>
    </lineage>
</organism>
<gene>
    <name evidence="7" type="ORF">BHE90_001507</name>
</gene>
<dbReference type="SMART" id="SM00906">
    <property type="entry name" value="Fungal_trans"/>
    <property type="match status" value="1"/>
</dbReference>
<dbReference type="InterPro" id="IPR050815">
    <property type="entry name" value="TF_fung"/>
</dbReference>
<dbReference type="AlphaFoldDB" id="A0A430M7P1"/>
<comment type="subcellular location">
    <subcellularLocation>
        <location evidence="1">Nucleus</location>
    </subcellularLocation>
</comment>
<evidence type="ECO:0000259" key="6">
    <source>
        <dbReference type="SMART" id="SM00906"/>
    </source>
</evidence>
<dbReference type="GO" id="GO:0006351">
    <property type="term" value="P:DNA-templated transcription"/>
    <property type="evidence" value="ECO:0007669"/>
    <property type="project" value="InterPro"/>
</dbReference>
<comment type="caution">
    <text evidence="7">The sequence shown here is derived from an EMBL/GenBank/DDBJ whole genome shotgun (WGS) entry which is preliminary data.</text>
</comment>
<dbReference type="SUPFAM" id="SSF48208">
    <property type="entry name" value="Six-hairpin glycosidases"/>
    <property type="match status" value="1"/>
</dbReference>
<dbReference type="InterPro" id="IPR007219">
    <property type="entry name" value="XnlR_reg_dom"/>
</dbReference>
<feature type="domain" description="Xylanolytic transcriptional activator regulatory" evidence="6">
    <location>
        <begin position="102"/>
        <end position="173"/>
    </location>
</feature>
<dbReference type="GO" id="GO:0003677">
    <property type="term" value="F:DNA binding"/>
    <property type="evidence" value="ECO:0007669"/>
    <property type="project" value="InterPro"/>
</dbReference>
<evidence type="ECO:0000313" key="7">
    <source>
        <dbReference type="EMBL" id="RTE83954.1"/>
    </source>
</evidence>
<name>A0A430M7P1_9HYPO</name>
<dbReference type="InterPro" id="IPR008928">
    <property type="entry name" value="6-hairpin_glycosidase_sf"/>
</dbReference>
<evidence type="ECO:0000256" key="1">
    <source>
        <dbReference type="ARBA" id="ARBA00004123"/>
    </source>
</evidence>
<evidence type="ECO:0000256" key="5">
    <source>
        <dbReference type="ARBA" id="ARBA00023242"/>
    </source>
</evidence>
<proteinExistence type="predicted"/>
<keyword evidence="2" id="KW-0479">Metal-binding</keyword>
<dbReference type="Proteomes" id="UP000287124">
    <property type="component" value="Unassembled WGS sequence"/>
</dbReference>
<protein>
    <recommendedName>
        <fullName evidence="6">Xylanolytic transcriptional activator regulatory domain-containing protein</fullName>
    </recommendedName>
</protein>
<keyword evidence="3" id="KW-0805">Transcription regulation</keyword>
<evidence type="ECO:0000256" key="4">
    <source>
        <dbReference type="ARBA" id="ARBA00023163"/>
    </source>
</evidence>
<dbReference type="GO" id="GO:0003824">
    <property type="term" value="F:catalytic activity"/>
    <property type="evidence" value="ECO:0007669"/>
    <property type="project" value="UniProtKB-ARBA"/>
</dbReference>
<reference evidence="7 8" key="1">
    <citation type="submission" date="2017-06" db="EMBL/GenBank/DDBJ databases">
        <title>Comparative genomic analysis of Ambrosia Fusariam Clade fungi.</title>
        <authorList>
            <person name="Stajich J.E."/>
            <person name="Carrillo J."/>
            <person name="Kijimoto T."/>
            <person name="Eskalen A."/>
            <person name="O'Donnell K."/>
            <person name="Kasson M."/>
        </authorList>
    </citation>
    <scope>NUCLEOTIDE SEQUENCE [LARGE SCALE GENOMIC DNA]</scope>
    <source>
        <strain evidence="7 8">UCR1854</strain>
    </source>
</reference>
<evidence type="ECO:0000256" key="2">
    <source>
        <dbReference type="ARBA" id="ARBA00022723"/>
    </source>
</evidence>
<dbReference type="EMBL" id="MIKF01000011">
    <property type="protein sequence ID" value="RTE83954.1"/>
    <property type="molecule type" value="Genomic_DNA"/>
</dbReference>